<protein>
    <recommendedName>
        <fullName evidence="9">Family with sequence similarity 162 member B</fullName>
    </recommendedName>
</protein>
<dbReference type="GO" id="GO:0071456">
    <property type="term" value="P:cellular response to hypoxia"/>
    <property type="evidence" value="ECO:0007669"/>
    <property type="project" value="TreeGrafter"/>
</dbReference>
<gene>
    <name evidence="7" type="primary">LOC116229618</name>
</gene>
<dbReference type="RefSeq" id="XP_031450056.1">
    <property type="nucleotide sequence ID" value="XM_031594196.1"/>
</dbReference>
<dbReference type="GO" id="GO:0090200">
    <property type="term" value="P:positive regulation of release of cytochrome c from mitochondria"/>
    <property type="evidence" value="ECO:0007669"/>
    <property type="project" value="TreeGrafter"/>
</dbReference>
<evidence type="ECO:0000256" key="5">
    <source>
        <dbReference type="ARBA" id="ARBA00023136"/>
    </source>
</evidence>
<dbReference type="OMA" id="FKNERRP"/>
<dbReference type="InterPro" id="IPR009432">
    <property type="entry name" value="DUF1075"/>
</dbReference>
<comment type="subcellular location">
    <subcellularLocation>
        <location evidence="1">Membrane</location>
        <topology evidence="1">Single-pass membrane protein</topology>
    </subcellularLocation>
</comment>
<reference evidence="7" key="1">
    <citation type="submission" date="2025-08" db="UniProtKB">
        <authorList>
            <consortium name="Ensembl"/>
        </authorList>
    </citation>
    <scope>IDENTIFICATION</scope>
</reference>
<dbReference type="GO" id="GO:0051402">
    <property type="term" value="P:neuron apoptotic process"/>
    <property type="evidence" value="ECO:0007669"/>
    <property type="project" value="TreeGrafter"/>
</dbReference>
<dbReference type="AlphaFoldDB" id="A0A669PH59"/>
<evidence type="ECO:0000256" key="1">
    <source>
        <dbReference type="ARBA" id="ARBA00004167"/>
    </source>
</evidence>
<feature type="transmembrane region" description="Helical" evidence="6">
    <location>
        <begin position="127"/>
        <end position="146"/>
    </location>
</feature>
<dbReference type="OrthoDB" id="8193498at2759"/>
<evidence type="ECO:0008006" key="9">
    <source>
        <dbReference type="Google" id="ProtNLM"/>
    </source>
</evidence>
<dbReference type="Pfam" id="PF06388">
    <property type="entry name" value="DUF1075"/>
    <property type="match status" value="1"/>
</dbReference>
<sequence length="183" mass="20337">MLGRILGRGPVGWWRWGAHLNAWDLQAAPPLLCCARGVGNRARGAQGAVLQTAAPGWSSHQGAACCPLQMRFLHQIPRPAFKNERRPTNFDKKVLVWAGRFKKEEDIPKYITSEVLDAARNTVRIKVCYIMIALTLLGCLAMVITGKEAAKKDHTLLKVNEEKKAKWRAEAKKDQEAAAVKAQ</sequence>
<organism evidence="7 8">
    <name type="scientific">Phasianus colchicus</name>
    <name type="common">Common pheasant</name>
    <dbReference type="NCBI Taxonomy" id="9054"/>
    <lineage>
        <taxon>Eukaryota</taxon>
        <taxon>Metazoa</taxon>
        <taxon>Chordata</taxon>
        <taxon>Craniata</taxon>
        <taxon>Vertebrata</taxon>
        <taxon>Euteleostomi</taxon>
        <taxon>Archelosauria</taxon>
        <taxon>Archosauria</taxon>
        <taxon>Dinosauria</taxon>
        <taxon>Saurischia</taxon>
        <taxon>Theropoda</taxon>
        <taxon>Coelurosauria</taxon>
        <taxon>Aves</taxon>
        <taxon>Neognathae</taxon>
        <taxon>Galloanserae</taxon>
        <taxon>Galliformes</taxon>
        <taxon>Phasianidae</taxon>
        <taxon>Phasianinae</taxon>
        <taxon>Phasianus</taxon>
    </lineage>
</organism>
<evidence type="ECO:0000256" key="6">
    <source>
        <dbReference type="SAM" id="Phobius"/>
    </source>
</evidence>
<dbReference type="PANTHER" id="PTHR13674">
    <property type="entry name" value="GROWTH AND TRANSFORMATION-DEPENDENT PROTEIN"/>
    <property type="match status" value="1"/>
</dbReference>
<evidence type="ECO:0000256" key="2">
    <source>
        <dbReference type="ARBA" id="ARBA00007363"/>
    </source>
</evidence>
<accession>A0A669PH59</accession>
<evidence type="ECO:0000256" key="4">
    <source>
        <dbReference type="ARBA" id="ARBA00022989"/>
    </source>
</evidence>
<dbReference type="Ensembl" id="ENSPCLT00000010048.1">
    <property type="protein sequence ID" value="ENSPCLP00000007339.1"/>
    <property type="gene ID" value="ENSPCLG00000006109.1"/>
</dbReference>
<dbReference type="GO" id="GO:0016020">
    <property type="term" value="C:membrane"/>
    <property type="evidence" value="ECO:0007669"/>
    <property type="project" value="UniProtKB-SubCell"/>
</dbReference>
<dbReference type="Proteomes" id="UP000472261">
    <property type="component" value="Unplaced"/>
</dbReference>
<dbReference type="PANTHER" id="PTHR13674:SF6">
    <property type="entry name" value="PROTEIN FAM162B"/>
    <property type="match status" value="1"/>
</dbReference>
<dbReference type="GO" id="GO:0005739">
    <property type="term" value="C:mitochondrion"/>
    <property type="evidence" value="ECO:0007669"/>
    <property type="project" value="TreeGrafter"/>
</dbReference>
<keyword evidence="4 6" id="KW-1133">Transmembrane helix</keyword>
<keyword evidence="8" id="KW-1185">Reference proteome</keyword>
<reference evidence="7" key="2">
    <citation type="submission" date="2025-09" db="UniProtKB">
        <authorList>
            <consortium name="Ensembl"/>
        </authorList>
    </citation>
    <scope>IDENTIFICATION</scope>
</reference>
<proteinExistence type="inferred from homology"/>
<evidence type="ECO:0000313" key="7">
    <source>
        <dbReference type="Ensembl" id="ENSPCLP00000007339.1"/>
    </source>
</evidence>
<dbReference type="KEGG" id="pcoc:116229618"/>
<dbReference type="GeneID" id="116229618"/>
<keyword evidence="3 6" id="KW-0812">Transmembrane</keyword>
<evidence type="ECO:0000313" key="8">
    <source>
        <dbReference type="Proteomes" id="UP000472261"/>
    </source>
</evidence>
<comment type="similarity">
    <text evidence="2">Belongs to the UPF0389 family.</text>
</comment>
<name>A0A669PH59_PHACC</name>
<evidence type="ECO:0000256" key="3">
    <source>
        <dbReference type="ARBA" id="ARBA00022692"/>
    </source>
</evidence>
<keyword evidence="5 6" id="KW-0472">Membrane</keyword>